<protein>
    <recommendedName>
        <fullName evidence="4">PE domain-containing protein</fullName>
    </recommendedName>
</protein>
<dbReference type="AlphaFoldDB" id="A0A179B3K9"/>
<name>A0A179B3K9_9ACTO</name>
<sequence length="105" mass="11360">MVDRLRYDPQVVDSMLWKFDSAVEQVRESKGESEIAASAGAFVGGGLEGKAEQAARSVAEGRSDYLLRLGAYKEALLKVKSKVEGADADSADGFKRPPRGRNEIV</sequence>
<organism evidence="2 3">
    <name type="scientific">Peptidiphaga gingivicola</name>
    <dbReference type="NCBI Taxonomy" id="2741497"/>
    <lineage>
        <taxon>Bacteria</taxon>
        <taxon>Bacillati</taxon>
        <taxon>Actinomycetota</taxon>
        <taxon>Actinomycetes</taxon>
        <taxon>Actinomycetales</taxon>
        <taxon>Actinomycetaceae</taxon>
        <taxon>Peptidiphaga</taxon>
    </lineage>
</organism>
<comment type="caution">
    <text evidence="2">The sequence shown here is derived from an EMBL/GenBank/DDBJ whole genome shotgun (WGS) entry which is preliminary data.</text>
</comment>
<dbReference type="Proteomes" id="UP000078368">
    <property type="component" value="Unassembled WGS sequence"/>
</dbReference>
<feature type="region of interest" description="Disordered" evidence="1">
    <location>
        <begin position="83"/>
        <end position="105"/>
    </location>
</feature>
<evidence type="ECO:0000313" key="2">
    <source>
        <dbReference type="EMBL" id="OAP85681.1"/>
    </source>
</evidence>
<proteinExistence type="predicted"/>
<accession>A0A179B3K9</accession>
<evidence type="ECO:0000313" key="3">
    <source>
        <dbReference type="Proteomes" id="UP000078368"/>
    </source>
</evidence>
<feature type="compositionally biased region" description="Basic and acidic residues" evidence="1">
    <location>
        <begin position="92"/>
        <end position="105"/>
    </location>
</feature>
<evidence type="ECO:0008006" key="4">
    <source>
        <dbReference type="Google" id="ProtNLM"/>
    </source>
</evidence>
<dbReference type="EMBL" id="LVZK01000001">
    <property type="protein sequence ID" value="OAP85681.1"/>
    <property type="molecule type" value="Genomic_DNA"/>
</dbReference>
<evidence type="ECO:0000256" key="1">
    <source>
        <dbReference type="SAM" id="MobiDB-lite"/>
    </source>
</evidence>
<gene>
    <name evidence="2" type="ORF">A4H34_00270</name>
</gene>
<reference evidence="2 3" key="1">
    <citation type="submission" date="2016-04" db="EMBL/GenBank/DDBJ databases">
        <title>Peptidophaga gingivicola gen. nov., sp. nov., isolated from human subgingival plaque.</title>
        <authorList>
            <person name="Beall C.J."/>
            <person name="Mokrzan E.M."/>
            <person name="Griffen A.L."/>
            <person name="Leys E.J."/>
        </authorList>
    </citation>
    <scope>NUCLEOTIDE SEQUENCE [LARGE SCALE GENOMIC DNA]</scope>
    <source>
        <strain evidence="2 3">BA112</strain>
    </source>
</reference>
<dbReference type="RefSeq" id="WP_040322614.1">
    <property type="nucleotide sequence ID" value="NZ_LVZK01000001.1"/>
</dbReference>
<keyword evidence="3" id="KW-1185">Reference proteome</keyword>